<dbReference type="InterPro" id="IPR009057">
    <property type="entry name" value="Homeodomain-like_sf"/>
</dbReference>
<dbReference type="InterPro" id="IPR011990">
    <property type="entry name" value="TPR-like_helical_dom_sf"/>
</dbReference>
<dbReference type="RefSeq" id="WP_087402303.1">
    <property type="nucleotide sequence ID" value="NZ_NFHB01000004.1"/>
</dbReference>
<keyword evidence="1" id="KW-0805">Transcription regulation</keyword>
<evidence type="ECO:0000259" key="7">
    <source>
        <dbReference type="PROSITE" id="PS01124"/>
    </source>
</evidence>
<dbReference type="Gene3D" id="1.10.10.60">
    <property type="entry name" value="Homeodomain-like"/>
    <property type="match status" value="1"/>
</dbReference>
<dbReference type="InterPro" id="IPR020449">
    <property type="entry name" value="Tscrpt_reg_AraC-type_HTH"/>
</dbReference>
<keyword evidence="5" id="KW-1133">Transmembrane helix</keyword>
<sequence>MVCLPFRRLFLFAGLLLFASGSRAAAEEELPDSLLTEDYLYEYTFTDFGKARRIIERMRERKILEPYRLDIAEGDLYFNTGRYHQGLRYYRRAFESDVVRKSDAEYMDVLHRMISSYDCLHDEERQAECTELLLRKARACNDTAMESVALFNMGKMLCYQEDKERGYGLIRDAIALMEGADYKYKYDNLRYDYNTLLILLQRDGRLEEAVGVLDDLERVIGSSSEGVPSIGGLYEKEHKTLMAQRAVLYGQLKRYDEAERAYQEWVRIGGAYTKDDYLVIPYLMGQRRYDEAIRLCEPRERFLIEHGDTINYHMMSVKRTLGRVYEARGDFKRAAAYFEGLAVLTDSLKRREQLSAAMDLAIANDVHEKEQQLQATAARLRIHSILLVSALAIVLLLAVLLWRNRYYMYTIRRKNKAMVDTVAGLLAYKERLLHVGGQTEEGAGCVPAPVTGDSGAVDGSDEDDKEAGGGVQARVGADGDDRKAMRLFEQLDRKINEQRLFLNPGLSREDLMRLINISKNQIAQVIQAGAGTNLAGYLNGLRMEYAARLLIRYPEYTVNAIAQEAGIPNLSSFHRLFKNRYGMTPSEFRKAQCG</sequence>
<feature type="transmembrane region" description="Helical" evidence="5">
    <location>
        <begin position="382"/>
        <end position="402"/>
    </location>
</feature>
<name>A0A1Y3R223_9BACT</name>
<protein>
    <recommendedName>
        <fullName evidence="7">HTH araC/xylS-type domain-containing protein</fullName>
    </recommendedName>
</protein>
<feature type="domain" description="HTH araC/xylS-type" evidence="7">
    <location>
        <begin position="485"/>
        <end position="591"/>
    </location>
</feature>
<gene>
    <name evidence="8" type="ORF">B5G41_08060</name>
</gene>
<dbReference type="Gene3D" id="1.25.40.10">
    <property type="entry name" value="Tetratricopeptide repeat domain"/>
    <property type="match status" value="1"/>
</dbReference>
<dbReference type="GO" id="GO:0003700">
    <property type="term" value="F:DNA-binding transcription factor activity"/>
    <property type="evidence" value="ECO:0007669"/>
    <property type="project" value="InterPro"/>
</dbReference>
<dbReference type="PANTHER" id="PTHR43280:SF34">
    <property type="entry name" value="ARAC-FAMILY TRANSCRIPTIONAL REGULATOR"/>
    <property type="match status" value="1"/>
</dbReference>
<dbReference type="eggNOG" id="COG2207">
    <property type="taxonomic scope" value="Bacteria"/>
</dbReference>
<dbReference type="SUPFAM" id="SSF48452">
    <property type="entry name" value="TPR-like"/>
    <property type="match status" value="2"/>
</dbReference>
<dbReference type="SUPFAM" id="SSF46689">
    <property type="entry name" value="Homeodomain-like"/>
    <property type="match status" value="1"/>
</dbReference>
<dbReference type="eggNOG" id="COG0457">
    <property type="taxonomic scope" value="Bacteria"/>
</dbReference>
<keyword evidence="5" id="KW-0812">Transmembrane</keyword>
<dbReference type="PROSITE" id="PS01124">
    <property type="entry name" value="HTH_ARAC_FAMILY_2"/>
    <property type="match status" value="1"/>
</dbReference>
<evidence type="ECO:0000256" key="5">
    <source>
        <dbReference type="SAM" id="Phobius"/>
    </source>
</evidence>
<dbReference type="PANTHER" id="PTHR43280">
    <property type="entry name" value="ARAC-FAMILY TRANSCRIPTIONAL REGULATOR"/>
    <property type="match status" value="1"/>
</dbReference>
<evidence type="ECO:0000313" key="9">
    <source>
        <dbReference type="Proteomes" id="UP000195772"/>
    </source>
</evidence>
<evidence type="ECO:0000256" key="6">
    <source>
        <dbReference type="SAM" id="SignalP"/>
    </source>
</evidence>
<accession>A0A1Y3R223</accession>
<dbReference type="PROSITE" id="PS00041">
    <property type="entry name" value="HTH_ARAC_FAMILY_1"/>
    <property type="match status" value="1"/>
</dbReference>
<keyword evidence="6" id="KW-0732">Signal</keyword>
<dbReference type="OrthoDB" id="1157591at2"/>
<dbReference type="EMBL" id="NFHB01000004">
    <property type="protein sequence ID" value="OUN03669.1"/>
    <property type="molecule type" value="Genomic_DNA"/>
</dbReference>
<keyword evidence="3" id="KW-0804">Transcription</keyword>
<dbReference type="InterPro" id="IPR018062">
    <property type="entry name" value="HTH_AraC-typ_CS"/>
</dbReference>
<dbReference type="Pfam" id="PF12833">
    <property type="entry name" value="HTH_18"/>
    <property type="match status" value="1"/>
</dbReference>
<dbReference type="AlphaFoldDB" id="A0A1Y3R223"/>
<evidence type="ECO:0000256" key="3">
    <source>
        <dbReference type="ARBA" id="ARBA00023163"/>
    </source>
</evidence>
<feature type="signal peptide" evidence="6">
    <location>
        <begin position="1"/>
        <end position="24"/>
    </location>
</feature>
<evidence type="ECO:0000256" key="1">
    <source>
        <dbReference type="ARBA" id="ARBA00023015"/>
    </source>
</evidence>
<dbReference type="Proteomes" id="UP000195772">
    <property type="component" value="Unassembled WGS sequence"/>
</dbReference>
<organism evidence="8 9">
    <name type="scientific">Alistipes onderdonkii</name>
    <dbReference type="NCBI Taxonomy" id="328813"/>
    <lineage>
        <taxon>Bacteria</taxon>
        <taxon>Pseudomonadati</taxon>
        <taxon>Bacteroidota</taxon>
        <taxon>Bacteroidia</taxon>
        <taxon>Bacteroidales</taxon>
        <taxon>Rikenellaceae</taxon>
        <taxon>Alistipes</taxon>
    </lineage>
</organism>
<feature type="chain" id="PRO_5011001128" description="HTH araC/xylS-type domain-containing protein" evidence="6">
    <location>
        <begin position="25"/>
        <end position="594"/>
    </location>
</feature>
<comment type="caution">
    <text evidence="8">The sequence shown here is derived from an EMBL/GenBank/DDBJ whole genome shotgun (WGS) entry which is preliminary data.</text>
</comment>
<evidence type="ECO:0000256" key="2">
    <source>
        <dbReference type="ARBA" id="ARBA00023125"/>
    </source>
</evidence>
<evidence type="ECO:0000313" key="8">
    <source>
        <dbReference type="EMBL" id="OUN03669.1"/>
    </source>
</evidence>
<dbReference type="GO" id="GO:0043565">
    <property type="term" value="F:sequence-specific DNA binding"/>
    <property type="evidence" value="ECO:0007669"/>
    <property type="project" value="InterPro"/>
</dbReference>
<reference evidence="9" key="1">
    <citation type="submission" date="2017-04" db="EMBL/GenBank/DDBJ databases">
        <title>Function of individual gut microbiota members based on whole genome sequencing of pure cultures obtained from chicken caecum.</title>
        <authorList>
            <person name="Medvecky M."/>
            <person name="Cejkova D."/>
            <person name="Polansky O."/>
            <person name="Karasova D."/>
            <person name="Kubasova T."/>
            <person name="Cizek A."/>
            <person name="Rychlik I."/>
        </authorList>
    </citation>
    <scope>NUCLEOTIDE SEQUENCE [LARGE SCALE GENOMIC DNA]</scope>
    <source>
        <strain evidence="9">An90</strain>
    </source>
</reference>
<proteinExistence type="predicted"/>
<keyword evidence="2" id="KW-0238">DNA-binding</keyword>
<feature type="region of interest" description="Disordered" evidence="4">
    <location>
        <begin position="444"/>
        <end position="473"/>
    </location>
</feature>
<dbReference type="PRINTS" id="PR00032">
    <property type="entry name" value="HTHARAC"/>
</dbReference>
<keyword evidence="5" id="KW-0472">Membrane</keyword>
<evidence type="ECO:0000256" key="4">
    <source>
        <dbReference type="SAM" id="MobiDB-lite"/>
    </source>
</evidence>
<dbReference type="SMART" id="SM00342">
    <property type="entry name" value="HTH_ARAC"/>
    <property type="match status" value="1"/>
</dbReference>
<dbReference type="InterPro" id="IPR018060">
    <property type="entry name" value="HTH_AraC"/>
</dbReference>